<comment type="similarity">
    <text evidence="5">Belongs to the 4-toluene sulfonate uptake permease (TSUP) (TC 2.A.102) family.</text>
</comment>
<accession>A0ABW7MVI3</accession>
<keyword evidence="5" id="KW-1003">Cell membrane</keyword>
<sequence>MQLSLIVLQIKHSFEISDLSKITILIIGATVGFLSGLLGKGGSAVTTPALQIFAGINPFAALASPLPATLPTTISASIAYNKEKLINKKVVLVCILLGIPATLIGSFYSHWLGGETLMILTGLFVLALGLSFFVGKPIPESDKITIIRLWKVITVALPVGFLAGLLANSGGVLFGPLFIRYLKMPTKQALASSLLVAAGLAIPGTIAHWYLGHIDWEVVLLLSVSSIPFSYLGAKLAIHLKSIILERIFGFMLIVFGAFDLWYNLVYL</sequence>
<dbReference type="RefSeq" id="WP_344739478.1">
    <property type="nucleotide sequence ID" value="NZ_BAABAY010000001.1"/>
</dbReference>
<dbReference type="InterPro" id="IPR002781">
    <property type="entry name" value="TM_pro_TauE-like"/>
</dbReference>
<gene>
    <name evidence="6" type="ORF">V8G58_02760</name>
</gene>
<reference evidence="6 7" key="1">
    <citation type="submission" date="2024-02" db="EMBL/GenBank/DDBJ databases">
        <title>A Gaetbulibacter species isolated from tidal flats and genomic insights of their niches.</title>
        <authorList>
            <person name="Ye Y."/>
        </authorList>
    </citation>
    <scope>NUCLEOTIDE SEQUENCE [LARGE SCALE GENOMIC DNA]</scope>
    <source>
        <strain evidence="6 7">KYW382</strain>
    </source>
</reference>
<evidence type="ECO:0000256" key="1">
    <source>
        <dbReference type="ARBA" id="ARBA00004141"/>
    </source>
</evidence>
<comment type="caution">
    <text evidence="6">The sequence shown here is derived from an EMBL/GenBank/DDBJ whole genome shotgun (WGS) entry which is preliminary data.</text>
</comment>
<feature type="transmembrane region" description="Helical" evidence="5">
    <location>
        <begin position="21"/>
        <end position="39"/>
    </location>
</feature>
<evidence type="ECO:0000256" key="4">
    <source>
        <dbReference type="ARBA" id="ARBA00023136"/>
    </source>
</evidence>
<dbReference type="Proteomes" id="UP001610100">
    <property type="component" value="Unassembled WGS sequence"/>
</dbReference>
<evidence type="ECO:0000313" key="7">
    <source>
        <dbReference type="Proteomes" id="UP001610100"/>
    </source>
</evidence>
<feature type="transmembrane region" description="Helical" evidence="5">
    <location>
        <begin position="155"/>
        <end position="179"/>
    </location>
</feature>
<feature type="transmembrane region" description="Helical" evidence="5">
    <location>
        <begin position="191"/>
        <end position="211"/>
    </location>
</feature>
<keyword evidence="3 5" id="KW-1133">Transmembrane helix</keyword>
<name>A0ABW7MVI3_9FLAO</name>
<feature type="transmembrane region" description="Helical" evidence="5">
    <location>
        <begin position="90"/>
        <end position="111"/>
    </location>
</feature>
<organism evidence="6 7">
    <name type="scientific">Gaetbulibacter aestuarii</name>
    <dbReference type="NCBI Taxonomy" id="1502358"/>
    <lineage>
        <taxon>Bacteria</taxon>
        <taxon>Pseudomonadati</taxon>
        <taxon>Bacteroidota</taxon>
        <taxon>Flavobacteriia</taxon>
        <taxon>Flavobacteriales</taxon>
        <taxon>Flavobacteriaceae</taxon>
        <taxon>Gaetbulibacter</taxon>
    </lineage>
</organism>
<feature type="transmembrane region" description="Helical" evidence="5">
    <location>
        <begin position="117"/>
        <end position="134"/>
    </location>
</feature>
<evidence type="ECO:0000256" key="2">
    <source>
        <dbReference type="ARBA" id="ARBA00022692"/>
    </source>
</evidence>
<dbReference type="InterPro" id="IPR051598">
    <property type="entry name" value="TSUP/Inactive_protease-like"/>
</dbReference>
<feature type="transmembrane region" description="Helical" evidence="5">
    <location>
        <begin position="244"/>
        <end position="263"/>
    </location>
</feature>
<comment type="subcellular location">
    <subcellularLocation>
        <location evidence="5">Cell membrane</location>
        <topology evidence="5">Multi-pass membrane protein</topology>
    </subcellularLocation>
    <subcellularLocation>
        <location evidence="1">Membrane</location>
        <topology evidence="1">Multi-pass membrane protein</topology>
    </subcellularLocation>
</comment>
<evidence type="ECO:0000256" key="5">
    <source>
        <dbReference type="RuleBase" id="RU363041"/>
    </source>
</evidence>
<evidence type="ECO:0000256" key="3">
    <source>
        <dbReference type="ARBA" id="ARBA00022989"/>
    </source>
</evidence>
<dbReference type="EMBL" id="JBAWKB010000001">
    <property type="protein sequence ID" value="MFH6770841.1"/>
    <property type="molecule type" value="Genomic_DNA"/>
</dbReference>
<dbReference type="PANTHER" id="PTHR43701:SF2">
    <property type="entry name" value="MEMBRANE TRANSPORTER PROTEIN YJNA-RELATED"/>
    <property type="match status" value="1"/>
</dbReference>
<keyword evidence="4 5" id="KW-0472">Membrane</keyword>
<dbReference type="Pfam" id="PF01925">
    <property type="entry name" value="TauE"/>
    <property type="match status" value="1"/>
</dbReference>
<proteinExistence type="inferred from homology"/>
<keyword evidence="2 5" id="KW-0812">Transmembrane</keyword>
<protein>
    <recommendedName>
        <fullName evidence="5">Probable membrane transporter protein</fullName>
    </recommendedName>
</protein>
<dbReference type="PANTHER" id="PTHR43701">
    <property type="entry name" value="MEMBRANE TRANSPORTER PROTEIN MJ0441-RELATED"/>
    <property type="match status" value="1"/>
</dbReference>
<feature type="transmembrane region" description="Helical" evidence="5">
    <location>
        <begin position="218"/>
        <end position="238"/>
    </location>
</feature>
<evidence type="ECO:0000313" key="6">
    <source>
        <dbReference type="EMBL" id="MFH6770841.1"/>
    </source>
</evidence>
<keyword evidence="7" id="KW-1185">Reference proteome</keyword>